<dbReference type="Gene3D" id="1.10.1740.10">
    <property type="match status" value="1"/>
</dbReference>
<evidence type="ECO:0000259" key="5">
    <source>
        <dbReference type="Pfam" id="PF07638"/>
    </source>
</evidence>
<feature type="compositionally biased region" description="Polar residues" evidence="4">
    <location>
        <begin position="112"/>
        <end position="123"/>
    </location>
</feature>
<evidence type="ECO:0000313" key="7">
    <source>
        <dbReference type="Proteomes" id="UP000321577"/>
    </source>
</evidence>
<keyword evidence="1" id="KW-0805">Transcription regulation</keyword>
<comment type="caution">
    <text evidence="6">The sequence shown here is derived from an EMBL/GenBank/DDBJ whole genome shotgun (WGS) entry which is preliminary data.</text>
</comment>
<organism evidence="6 7">
    <name type="scientific">Brevifollis gellanilyticus</name>
    <dbReference type="NCBI Taxonomy" id="748831"/>
    <lineage>
        <taxon>Bacteria</taxon>
        <taxon>Pseudomonadati</taxon>
        <taxon>Verrucomicrobiota</taxon>
        <taxon>Verrucomicrobiia</taxon>
        <taxon>Verrucomicrobiales</taxon>
        <taxon>Verrucomicrobiaceae</taxon>
    </lineage>
</organism>
<dbReference type="SUPFAM" id="SSF88659">
    <property type="entry name" value="Sigma3 and sigma4 domains of RNA polymerase sigma factors"/>
    <property type="match status" value="1"/>
</dbReference>
<feature type="region of interest" description="Disordered" evidence="4">
    <location>
        <begin position="95"/>
        <end position="129"/>
    </location>
</feature>
<accession>A0A512MBV1</accession>
<proteinExistence type="predicted"/>
<feature type="domain" description="RNA polymerase sigma-70 ECF-like HTH" evidence="5">
    <location>
        <begin position="12"/>
        <end position="208"/>
    </location>
</feature>
<evidence type="ECO:0000256" key="1">
    <source>
        <dbReference type="ARBA" id="ARBA00023015"/>
    </source>
</evidence>
<keyword evidence="2" id="KW-0731">Sigma factor</keyword>
<dbReference type="Proteomes" id="UP000321577">
    <property type="component" value="Unassembled WGS sequence"/>
</dbReference>
<dbReference type="InterPro" id="IPR036388">
    <property type="entry name" value="WH-like_DNA-bd_sf"/>
</dbReference>
<reference evidence="6 7" key="1">
    <citation type="submission" date="2019-07" db="EMBL/GenBank/DDBJ databases">
        <title>Whole genome shotgun sequence of Brevifollis gellanilyticus NBRC 108608.</title>
        <authorList>
            <person name="Hosoyama A."/>
            <person name="Uohara A."/>
            <person name="Ohji S."/>
            <person name="Ichikawa N."/>
        </authorList>
    </citation>
    <scope>NUCLEOTIDE SEQUENCE [LARGE SCALE GENOMIC DNA]</scope>
    <source>
        <strain evidence="6 7">NBRC 108608</strain>
    </source>
</reference>
<dbReference type="Gene3D" id="1.10.10.10">
    <property type="entry name" value="Winged helix-like DNA-binding domain superfamily/Winged helix DNA-binding domain"/>
    <property type="match status" value="1"/>
</dbReference>
<sequence length="238" mass="26245">MNSPFQATRWTLIARSRGGDTSAKAALSDLCAAYYAPVVAFLRSEGRTDDAARDLAHGFFARLLEGGKLEQAEQGRGRFRSYLLGALKHFLSDQRDRSTAAKRGGGAEHTPIDNTSESSSPGLQIQDDKMSAPDAAFDRQWAISLLDSALRDLDAEMMTEGKQRAFELLKPWLTGDPEAESQANIAKELGMSVDAVKQSVLRLRKRFRALVKKRIADTVEGSAQADEEFQHLMSALRR</sequence>
<evidence type="ECO:0000256" key="2">
    <source>
        <dbReference type="ARBA" id="ARBA00023082"/>
    </source>
</evidence>
<dbReference type="AlphaFoldDB" id="A0A512MBV1"/>
<dbReference type="RefSeq" id="WP_146851986.1">
    <property type="nucleotide sequence ID" value="NZ_BKAG01000027.1"/>
</dbReference>
<gene>
    <name evidence="6" type="ORF">BGE01nite_35210</name>
</gene>
<keyword evidence="3" id="KW-0804">Transcription</keyword>
<dbReference type="OrthoDB" id="270411at2"/>
<evidence type="ECO:0000256" key="3">
    <source>
        <dbReference type="ARBA" id="ARBA00023163"/>
    </source>
</evidence>
<dbReference type="InterPro" id="IPR039425">
    <property type="entry name" value="RNA_pol_sigma-70-like"/>
</dbReference>
<keyword evidence="7" id="KW-1185">Reference proteome</keyword>
<evidence type="ECO:0000256" key="4">
    <source>
        <dbReference type="SAM" id="MobiDB-lite"/>
    </source>
</evidence>
<dbReference type="PANTHER" id="PTHR43133">
    <property type="entry name" value="RNA POLYMERASE ECF-TYPE SIGMA FACTO"/>
    <property type="match status" value="1"/>
</dbReference>
<name>A0A512MBV1_9BACT</name>
<protein>
    <recommendedName>
        <fullName evidence="5">RNA polymerase sigma-70 ECF-like HTH domain-containing protein</fullName>
    </recommendedName>
</protein>
<dbReference type="InterPro" id="IPR053812">
    <property type="entry name" value="HTH_Sigma70_ECF-like"/>
</dbReference>
<dbReference type="Pfam" id="PF07638">
    <property type="entry name" value="Sigma70_ECF"/>
    <property type="match status" value="1"/>
</dbReference>
<dbReference type="PANTHER" id="PTHR43133:SF51">
    <property type="entry name" value="RNA POLYMERASE SIGMA FACTOR"/>
    <property type="match status" value="1"/>
</dbReference>
<dbReference type="InterPro" id="IPR013324">
    <property type="entry name" value="RNA_pol_sigma_r3/r4-like"/>
</dbReference>
<dbReference type="GO" id="GO:0016987">
    <property type="term" value="F:sigma factor activity"/>
    <property type="evidence" value="ECO:0007669"/>
    <property type="project" value="UniProtKB-KW"/>
</dbReference>
<dbReference type="EMBL" id="BKAG01000027">
    <property type="protein sequence ID" value="GEP44230.1"/>
    <property type="molecule type" value="Genomic_DNA"/>
</dbReference>
<evidence type="ECO:0000313" key="6">
    <source>
        <dbReference type="EMBL" id="GEP44230.1"/>
    </source>
</evidence>